<evidence type="ECO:0000256" key="1">
    <source>
        <dbReference type="ARBA" id="ARBA00023054"/>
    </source>
</evidence>
<feature type="coiled-coil region" evidence="2">
    <location>
        <begin position="633"/>
        <end position="688"/>
    </location>
</feature>
<comment type="caution">
    <text evidence="4">The sequence shown here is derived from an EMBL/GenBank/DDBJ whole genome shotgun (WGS) entry which is preliminary data.</text>
</comment>
<dbReference type="Proteomes" id="UP001470230">
    <property type="component" value="Unassembled WGS sequence"/>
</dbReference>
<organism evidence="4 5">
    <name type="scientific">Tritrichomonas musculus</name>
    <dbReference type="NCBI Taxonomy" id="1915356"/>
    <lineage>
        <taxon>Eukaryota</taxon>
        <taxon>Metamonada</taxon>
        <taxon>Parabasalia</taxon>
        <taxon>Tritrichomonadida</taxon>
        <taxon>Tritrichomonadidae</taxon>
        <taxon>Tritrichomonas</taxon>
    </lineage>
</organism>
<accession>A0ABR2K747</accession>
<dbReference type="Gene3D" id="1.10.287.1490">
    <property type="match status" value="1"/>
</dbReference>
<name>A0ABR2K747_9EUKA</name>
<sequence>MDEGKISSIEADKSPITFDSESTVFEEMKVVFNTVTSGIPDDSPYLAFKNRFSEAYNFFVSIYNKNQKLLQKAQEGNAEIIMNVNKISTIIKISQSDAKKLGKYKKEYTEAVDLIQTLHTAEEKSKELLQSLRSTITKLNGQVQRGEAFCYGEDDNIALIIQDVKNLKREKNETSNEISETVAQIKKEKEIIQSMNDQITILTNNSIELEKQMHDCQGQLNKINDEVENARSQINEVKPFVDNQKSKLQSNNNLIQEHETIHKNLTKENHEVGKQLLDNTSKLKQLRYQISQHIKQRNKLIRHSSTLEDRLEHVQLQHDQYVKEYDLLNKDLDTNLVSIQANSEILTNLSKEFDSIEEKKRETRIIAKNLRDKLTNLTHKEFMQDAEKNRTIRHIESANHGITTIEVQLDGEKIITANVNALNVDLTSEKRSTKKKMQEHKIKIRQYEQEIESKVYEKMQIERRRQLVEDEKEANVNKINEDNDTLDDLQSKLHQQDELMDVLRKERNNFKRKYLACEKEKVALNKQIGDLQEELEELKEKNREILFTIADEHYTAKAIRQQLMSETIDVSELKEHVNHANESITSLQSQRQLMRHVLNDAAADRSLLLKEIDTASGSKKSIVGTLGERSQTIERLKGNILTLQRQVERGKNEFEKLCDRLAGLVSELNDTLDKNEVLEKKIERLKFTENDERRLFIGVNRETQKFAALIREISIPRNVHRWQMYSATDPQYQKNLVYLASIYSKLDKAHRYLIQLEKKRDFLKKEVEERKKKVIPNGEAERSSFQYHMNKYKRDIDEKDRLINEMLSEIKENRLSIKNMSNGVESIRSKCTERRISVSQLKSRKLASRNERRQEALMFMTEPDALLPLGGGFVQKLPSNVSTVSSNVNNTNGNVSANKVLLNDNQTFNDGKTPRKKLINHTPRTPKSQQQRIMRPQTAIRKKRPLTALQAIP</sequence>
<dbReference type="EMBL" id="JAPFFF010000006">
    <property type="protein sequence ID" value="KAK8886900.1"/>
    <property type="molecule type" value="Genomic_DNA"/>
</dbReference>
<dbReference type="PANTHER" id="PTHR32083">
    <property type="entry name" value="CILIA AND FLAGELLA-ASSOCIATED PROTEIN 58-RELATED"/>
    <property type="match status" value="1"/>
</dbReference>
<feature type="coiled-coil region" evidence="2">
    <location>
        <begin position="157"/>
        <end position="233"/>
    </location>
</feature>
<gene>
    <name evidence="4" type="ORF">M9Y10_037933</name>
</gene>
<evidence type="ECO:0000256" key="3">
    <source>
        <dbReference type="SAM" id="MobiDB-lite"/>
    </source>
</evidence>
<feature type="region of interest" description="Disordered" evidence="3">
    <location>
        <begin position="905"/>
        <end position="936"/>
    </location>
</feature>
<proteinExistence type="predicted"/>
<evidence type="ECO:0000313" key="4">
    <source>
        <dbReference type="EMBL" id="KAK8886900.1"/>
    </source>
</evidence>
<keyword evidence="5" id="KW-1185">Reference proteome</keyword>
<dbReference type="PANTHER" id="PTHR32083:SF0">
    <property type="entry name" value="CILIA AND FLAGELLA-ASSOCIATED PROTEIN 58"/>
    <property type="match status" value="1"/>
</dbReference>
<feature type="coiled-coil region" evidence="2">
    <location>
        <begin position="746"/>
        <end position="809"/>
    </location>
</feature>
<protein>
    <submittedName>
        <fullName evidence="4">Uncharacterized protein</fullName>
    </submittedName>
</protein>
<evidence type="ECO:0000313" key="5">
    <source>
        <dbReference type="Proteomes" id="UP001470230"/>
    </source>
</evidence>
<feature type="coiled-coil region" evidence="2">
    <location>
        <begin position="430"/>
        <end position="590"/>
    </location>
</feature>
<keyword evidence="1 2" id="KW-0175">Coiled coil</keyword>
<reference evidence="4 5" key="1">
    <citation type="submission" date="2024-04" db="EMBL/GenBank/DDBJ databases">
        <title>Tritrichomonas musculus Genome.</title>
        <authorList>
            <person name="Alves-Ferreira E."/>
            <person name="Grigg M."/>
            <person name="Lorenzi H."/>
            <person name="Galac M."/>
        </authorList>
    </citation>
    <scope>NUCLEOTIDE SEQUENCE [LARGE SCALE GENOMIC DNA]</scope>
    <source>
        <strain evidence="4 5">EAF2021</strain>
    </source>
</reference>
<feature type="compositionally biased region" description="Polar residues" evidence="3">
    <location>
        <begin position="922"/>
        <end position="932"/>
    </location>
</feature>
<evidence type="ECO:0000256" key="2">
    <source>
        <dbReference type="SAM" id="Coils"/>
    </source>
</evidence>